<protein>
    <submittedName>
        <fullName evidence="5">Heat shock protein 21</fullName>
    </submittedName>
</protein>
<comment type="caution">
    <text evidence="5">The sequence shown here is derived from an EMBL/GenBank/DDBJ whole genome shotgun (WGS) entry which is preliminary data.</text>
</comment>
<comment type="similarity">
    <text evidence="1 2">Belongs to the small heat shock protein (HSP20) family.</text>
</comment>
<dbReference type="GO" id="GO:0009408">
    <property type="term" value="P:response to heat"/>
    <property type="evidence" value="ECO:0007669"/>
    <property type="project" value="TreeGrafter"/>
</dbReference>
<dbReference type="GO" id="GO:0051082">
    <property type="term" value="F:unfolded protein binding"/>
    <property type="evidence" value="ECO:0007669"/>
    <property type="project" value="TreeGrafter"/>
</dbReference>
<dbReference type="InterPro" id="IPR008978">
    <property type="entry name" value="HSP20-like_chaperone"/>
</dbReference>
<dbReference type="AlphaFoldDB" id="A0A423SDL8"/>
<reference evidence="5 6" key="1">
    <citation type="submission" date="2018-04" db="EMBL/GenBank/DDBJ databases">
        <authorList>
            <person name="Zhang X."/>
            <person name="Yuan J."/>
            <person name="Li F."/>
            <person name="Xiang J."/>
        </authorList>
    </citation>
    <scope>NUCLEOTIDE SEQUENCE [LARGE SCALE GENOMIC DNA]</scope>
    <source>
        <tissue evidence="5">Muscle</tissue>
    </source>
</reference>
<evidence type="ECO:0000256" key="1">
    <source>
        <dbReference type="PROSITE-ProRule" id="PRU00285"/>
    </source>
</evidence>
<gene>
    <name evidence="5" type="ORF">C7M84_019840</name>
</gene>
<dbReference type="EMBL" id="QCYY01003730">
    <property type="protein sequence ID" value="ROT62295.1"/>
    <property type="molecule type" value="Genomic_DNA"/>
</dbReference>
<dbReference type="SUPFAM" id="SSF49764">
    <property type="entry name" value="HSP20-like chaperones"/>
    <property type="match status" value="1"/>
</dbReference>
<dbReference type="GO" id="GO:0042026">
    <property type="term" value="P:protein refolding"/>
    <property type="evidence" value="ECO:0007669"/>
    <property type="project" value="TreeGrafter"/>
</dbReference>
<dbReference type="OrthoDB" id="1431247at2759"/>
<evidence type="ECO:0000256" key="2">
    <source>
        <dbReference type="RuleBase" id="RU003616"/>
    </source>
</evidence>
<dbReference type="CDD" id="cd06526">
    <property type="entry name" value="metazoan_ACD"/>
    <property type="match status" value="1"/>
</dbReference>
<dbReference type="PROSITE" id="PS01031">
    <property type="entry name" value="SHSP"/>
    <property type="match status" value="1"/>
</dbReference>
<keyword evidence="6" id="KW-1185">Reference proteome</keyword>
<evidence type="ECO:0000259" key="4">
    <source>
        <dbReference type="PROSITE" id="PS01031"/>
    </source>
</evidence>
<keyword evidence="5" id="KW-0346">Stress response</keyword>
<organism evidence="5 6">
    <name type="scientific">Penaeus vannamei</name>
    <name type="common">Whiteleg shrimp</name>
    <name type="synonym">Litopenaeus vannamei</name>
    <dbReference type="NCBI Taxonomy" id="6689"/>
    <lineage>
        <taxon>Eukaryota</taxon>
        <taxon>Metazoa</taxon>
        <taxon>Ecdysozoa</taxon>
        <taxon>Arthropoda</taxon>
        <taxon>Crustacea</taxon>
        <taxon>Multicrustacea</taxon>
        <taxon>Malacostraca</taxon>
        <taxon>Eumalacostraca</taxon>
        <taxon>Eucarida</taxon>
        <taxon>Decapoda</taxon>
        <taxon>Dendrobranchiata</taxon>
        <taxon>Penaeoidea</taxon>
        <taxon>Penaeidae</taxon>
        <taxon>Penaeus</taxon>
    </lineage>
</organism>
<dbReference type="InterPro" id="IPR001436">
    <property type="entry name" value="Alpha-crystallin/sHSP_animal"/>
</dbReference>
<feature type="compositionally biased region" description="Basic and acidic residues" evidence="3">
    <location>
        <begin position="119"/>
        <end position="137"/>
    </location>
</feature>
<feature type="region of interest" description="Disordered" evidence="3">
    <location>
        <begin position="82"/>
        <end position="157"/>
    </location>
</feature>
<dbReference type="GO" id="GO:0005634">
    <property type="term" value="C:nucleus"/>
    <property type="evidence" value="ECO:0007669"/>
    <property type="project" value="TreeGrafter"/>
</dbReference>
<dbReference type="PANTHER" id="PTHR45640:SF26">
    <property type="entry name" value="RE23625P"/>
    <property type="match status" value="1"/>
</dbReference>
<feature type="compositionally biased region" description="Polar residues" evidence="3">
    <location>
        <begin position="283"/>
        <end position="299"/>
    </location>
</feature>
<feature type="region of interest" description="Disordered" evidence="3">
    <location>
        <begin position="276"/>
        <end position="299"/>
    </location>
</feature>
<proteinExistence type="inferred from homology"/>
<feature type="domain" description="SHSP" evidence="4">
    <location>
        <begin position="1"/>
        <end position="84"/>
    </location>
</feature>
<evidence type="ECO:0000256" key="3">
    <source>
        <dbReference type="SAM" id="MobiDB-lite"/>
    </source>
</evidence>
<dbReference type="Proteomes" id="UP000283509">
    <property type="component" value="Unassembled WGS sequence"/>
</dbReference>
<accession>A0A423SDL8</accession>
<dbReference type="Gene3D" id="2.60.40.790">
    <property type="match status" value="1"/>
</dbReference>
<dbReference type="PANTHER" id="PTHR45640">
    <property type="entry name" value="HEAT SHOCK PROTEIN HSP-12.2-RELATED"/>
    <property type="match status" value="1"/>
</dbReference>
<dbReference type="InterPro" id="IPR002068">
    <property type="entry name" value="A-crystallin/Hsp20_dom"/>
</dbReference>
<evidence type="ECO:0000313" key="5">
    <source>
        <dbReference type="EMBL" id="ROT62295.1"/>
    </source>
</evidence>
<feature type="compositionally biased region" description="Low complexity" evidence="3">
    <location>
        <begin position="143"/>
        <end position="157"/>
    </location>
</feature>
<evidence type="ECO:0000313" key="6">
    <source>
        <dbReference type="Proteomes" id="UP000283509"/>
    </source>
</evidence>
<feature type="compositionally biased region" description="Low complexity" evidence="3">
    <location>
        <begin position="93"/>
        <end position="110"/>
    </location>
</feature>
<reference evidence="5 6" key="2">
    <citation type="submission" date="2019-01" db="EMBL/GenBank/DDBJ databases">
        <title>The decoding of complex shrimp genome reveals the adaptation for benthos swimmer, frequently molting mechanism and breeding impact on genome.</title>
        <authorList>
            <person name="Sun Y."/>
            <person name="Gao Y."/>
            <person name="Yu Y."/>
        </authorList>
    </citation>
    <scope>NUCLEOTIDE SEQUENCE [LARGE SCALE GENOMIC DNA]</scope>
    <source>
        <tissue evidence="5">Muscle</tissue>
    </source>
</reference>
<sequence length="559" mass="62087">MSQIVLDMHDFVDGDVKVKLMGEELLVEALSAGSSRTFRRSFSLPESTDMTSITPVMSSDGILTITVTKKETETQQKTTVIPISVKETHNAEVHSSTSSTTSGVSEEAASGQRTSHTAQQEERKSTRCHQEKIDENKTQTAASSISSNSQISSQKQSSVISDFASTRISDSLEAKETLGSSQDDSLAIARRGSFLQDSFFSDIRRDFDASVREILKKCDDSDLTLTGDVSHSDILSRYRQLRSRNMREENQAFCVSSDSASLKAGEQENSLVNFSATEEKEGSSTAQDSTPEAVSSTTEKNISVHEKLVSVDQMEFGCERKHSYENKTRKLKKEFEFPAESKEVLKSKICQNPSVDESTTASVRGDVANIQDHELMRLAETLESTVVEKASYDDLVSEQQEQATVQSESDSTEAIKLGEEILPIVRRGSFVQDSFFLDVRQEFDAAIREVLRKWVSEDSEVTHSEDFLGLSHSDILDRYRQLRSHELKEETQVFIVTSDNTSYKIVLDVQDFMNGDLKVKVAGETEVVGRVVWRGEKKEAHPCPPTPSDAASPCQSILT</sequence>
<name>A0A423SDL8_PENVA</name>
<dbReference type="GO" id="GO:0005737">
    <property type="term" value="C:cytoplasm"/>
    <property type="evidence" value="ECO:0007669"/>
    <property type="project" value="TreeGrafter"/>
</dbReference>
<feature type="region of interest" description="Disordered" evidence="3">
    <location>
        <begin position="538"/>
        <end position="559"/>
    </location>
</feature>
<dbReference type="Pfam" id="PF00011">
    <property type="entry name" value="HSP20"/>
    <property type="match status" value="1"/>
</dbReference>